<sequence>MRCLTSIPLQFVKEAKVELDRIKPQHISSMNATMAPAAKLIDESSLTPG</sequence>
<dbReference type="AlphaFoldDB" id="A0A0G4K0X4"/>
<reference evidence="2" key="1">
    <citation type="submission" date="2015-01" db="EMBL/GenBank/DDBJ databases">
        <authorList>
            <person name="Paterson Steve"/>
        </authorList>
    </citation>
    <scope>NUCLEOTIDE SEQUENCE [LARGE SCALE GENOMIC DNA]</scope>
    <source>
        <strain evidence="2">OBR1</strain>
    </source>
</reference>
<dbReference type="STRING" id="1109412.BN1221_04338c"/>
<evidence type="ECO:0000313" key="1">
    <source>
        <dbReference type="EMBL" id="CPR20471.1"/>
    </source>
</evidence>
<evidence type="ECO:0000313" key="2">
    <source>
        <dbReference type="Proteomes" id="UP000044377"/>
    </source>
</evidence>
<dbReference type="EMBL" id="CGIG01000001">
    <property type="protein sequence ID" value="CPR20471.1"/>
    <property type="molecule type" value="Genomic_DNA"/>
</dbReference>
<proteinExistence type="predicted"/>
<name>A0A0G4K0X4_9GAMM</name>
<gene>
    <name evidence="1" type="ORF">BN1221_04338c</name>
</gene>
<accession>A0A0G4K0X4</accession>
<organism evidence="1 2">
    <name type="scientific">Brenneria goodwinii</name>
    <dbReference type="NCBI Taxonomy" id="1109412"/>
    <lineage>
        <taxon>Bacteria</taxon>
        <taxon>Pseudomonadati</taxon>
        <taxon>Pseudomonadota</taxon>
        <taxon>Gammaproteobacteria</taxon>
        <taxon>Enterobacterales</taxon>
        <taxon>Pectobacteriaceae</taxon>
        <taxon>Brenneria</taxon>
    </lineage>
</organism>
<dbReference type="Proteomes" id="UP000044377">
    <property type="component" value="Unassembled WGS sequence"/>
</dbReference>
<protein>
    <submittedName>
        <fullName evidence="1">Uncharacterized protein</fullName>
    </submittedName>
</protein>
<keyword evidence="2" id="KW-1185">Reference proteome</keyword>